<dbReference type="PANTHER" id="PTHR11895">
    <property type="entry name" value="TRANSAMIDASE"/>
    <property type="match status" value="1"/>
</dbReference>
<dbReference type="NCBIfam" id="NF005899">
    <property type="entry name" value="PRK07869.1"/>
    <property type="match status" value="1"/>
</dbReference>
<evidence type="ECO:0000313" key="6">
    <source>
        <dbReference type="EMBL" id="SMO46636.1"/>
    </source>
</evidence>
<dbReference type="SUPFAM" id="SSF75304">
    <property type="entry name" value="Amidase signature (AS) enzymes"/>
    <property type="match status" value="1"/>
</dbReference>
<name>A0ABY1MY57_9ACTN</name>
<evidence type="ECO:0000256" key="4">
    <source>
        <dbReference type="SAM" id="MobiDB-lite"/>
    </source>
</evidence>
<evidence type="ECO:0000256" key="1">
    <source>
        <dbReference type="ARBA" id="ARBA00001311"/>
    </source>
</evidence>
<dbReference type="InterPro" id="IPR020556">
    <property type="entry name" value="Amidase_CS"/>
</dbReference>
<comment type="similarity">
    <text evidence="2">Belongs to the amidase family.</text>
</comment>
<keyword evidence="7" id="KW-1185">Reference proteome</keyword>
<dbReference type="EMBL" id="FXTG01000001">
    <property type="protein sequence ID" value="SMO46636.1"/>
    <property type="molecule type" value="Genomic_DNA"/>
</dbReference>
<protein>
    <recommendedName>
        <fullName evidence="3">amidase</fullName>
        <ecNumber evidence="3">3.5.1.4</ecNumber>
    </recommendedName>
</protein>
<dbReference type="PANTHER" id="PTHR11895:SF7">
    <property type="entry name" value="GLUTAMYL-TRNA(GLN) AMIDOTRANSFERASE SUBUNIT A, MITOCHONDRIAL"/>
    <property type="match status" value="1"/>
</dbReference>
<dbReference type="Pfam" id="PF01425">
    <property type="entry name" value="Amidase"/>
    <property type="match status" value="1"/>
</dbReference>
<reference evidence="6 7" key="1">
    <citation type="submission" date="2017-05" db="EMBL/GenBank/DDBJ databases">
        <authorList>
            <person name="Varghese N."/>
            <person name="Submissions S."/>
        </authorList>
    </citation>
    <scope>NUCLEOTIDE SEQUENCE [LARGE SCALE GENOMIC DNA]</scope>
    <source>
        <strain evidence="6 7">DSM 45139</strain>
    </source>
</reference>
<evidence type="ECO:0000256" key="3">
    <source>
        <dbReference type="ARBA" id="ARBA00012922"/>
    </source>
</evidence>
<dbReference type="Proteomes" id="UP000315460">
    <property type="component" value="Unassembled WGS sequence"/>
</dbReference>
<comment type="catalytic activity">
    <reaction evidence="1">
        <text>a monocarboxylic acid amide + H2O = a monocarboxylate + NH4(+)</text>
        <dbReference type="Rhea" id="RHEA:12020"/>
        <dbReference type="ChEBI" id="CHEBI:15377"/>
        <dbReference type="ChEBI" id="CHEBI:28938"/>
        <dbReference type="ChEBI" id="CHEBI:35757"/>
        <dbReference type="ChEBI" id="CHEBI:83628"/>
        <dbReference type="EC" id="3.5.1.4"/>
    </reaction>
</comment>
<dbReference type="InterPro" id="IPR036928">
    <property type="entry name" value="AS_sf"/>
</dbReference>
<sequence>MPDGAEPVKRATDFRTPSPYSGGVTDATTDATTDAAAPFRPHPDTARVHAFRDDALGYDDATAVAARVRGGEVSPVELVEAAIERCAQVDPALGALVFTDFDRAREHARRTADSHLSSPFAGVPSAFKDAVQVEGAPMRLGSPAVPDSPALHDGEYARAFRATGLIPLGITAMPPFGWTAATERQGGLVTRNPWNTGRTSGGSSGGSAALVAAGALPIAHANDGGGSIRIPAAVTGLVGFKPSRGRHTDEKFSQGMPIPIVSQSVVSRSVRDTATFLTAFEASHLPVGVPPVGPVAPVPARRLRIGLVEQSPAGGATDAATLAVLRETAARLAELGHEVVPTEAPVPTGFRDDFIAYWGLLALSTSSSGRRLFDPAFDPAELDPFTVGLARMARRNIASLPLHLLRLARTRRQFDARFGDIDVYINPVVAHETPEVGYLDADLPFETHLERVSNWVTFTPLQNIAGSPAVSLPTGHAPDGMPVGVHFSARRGQDRLLLELASEYEAAHPFARIWE</sequence>
<dbReference type="EC" id="3.5.1.4" evidence="3"/>
<feature type="region of interest" description="Disordered" evidence="4">
    <location>
        <begin position="1"/>
        <end position="43"/>
    </location>
</feature>
<proteinExistence type="inferred from homology"/>
<feature type="compositionally biased region" description="Basic and acidic residues" evidence="4">
    <location>
        <begin position="1"/>
        <end position="13"/>
    </location>
</feature>
<feature type="compositionally biased region" description="Low complexity" evidence="4">
    <location>
        <begin position="25"/>
        <end position="37"/>
    </location>
</feature>
<feature type="domain" description="Amidase" evidence="5">
    <location>
        <begin position="77"/>
        <end position="498"/>
    </location>
</feature>
<accession>A0ABY1MY57</accession>
<gene>
    <name evidence="6" type="ORF">SAMN06265174_101736</name>
</gene>
<dbReference type="InterPro" id="IPR000120">
    <property type="entry name" value="Amidase"/>
</dbReference>
<evidence type="ECO:0000313" key="7">
    <source>
        <dbReference type="Proteomes" id="UP000315460"/>
    </source>
</evidence>
<evidence type="ECO:0000256" key="2">
    <source>
        <dbReference type="ARBA" id="ARBA00009199"/>
    </source>
</evidence>
<comment type="caution">
    <text evidence="6">The sequence shown here is derived from an EMBL/GenBank/DDBJ whole genome shotgun (WGS) entry which is preliminary data.</text>
</comment>
<dbReference type="Gene3D" id="3.90.1300.10">
    <property type="entry name" value="Amidase signature (AS) domain"/>
    <property type="match status" value="1"/>
</dbReference>
<dbReference type="PROSITE" id="PS00571">
    <property type="entry name" value="AMIDASES"/>
    <property type="match status" value="1"/>
</dbReference>
<organism evidence="6 7">
    <name type="scientific">Dietzia kunjamensis subsp. schimae</name>
    <dbReference type="NCBI Taxonomy" id="498198"/>
    <lineage>
        <taxon>Bacteria</taxon>
        <taxon>Bacillati</taxon>
        <taxon>Actinomycetota</taxon>
        <taxon>Actinomycetes</taxon>
        <taxon>Mycobacteriales</taxon>
        <taxon>Dietziaceae</taxon>
        <taxon>Dietzia</taxon>
    </lineage>
</organism>
<evidence type="ECO:0000259" key="5">
    <source>
        <dbReference type="Pfam" id="PF01425"/>
    </source>
</evidence>
<dbReference type="InterPro" id="IPR023631">
    <property type="entry name" value="Amidase_dom"/>
</dbReference>